<comment type="caution">
    <text evidence="2">The sequence shown here is derived from an EMBL/GenBank/DDBJ whole genome shotgun (WGS) entry which is preliminary data.</text>
</comment>
<dbReference type="EMBL" id="JAIWYP010000008">
    <property type="protein sequence ID" value="KAH3790020.1"/>
    <property type="molecule type" value="Genomic_DNA"/>
</dbReference>
<dbReference type="GO" id="GO:0006506">
    <property type="term" value="P:GPI anchor biosynthetic process"/>
    <property type="evidence" value="ECO:0007669"/>
    <property type="project" value="TreeGrafter"/>
</dbReference>
<dbReference type="InterPro" id="IPR005135">
    <property type="entry name" value="Endo/exonuclease/phosphatase"/>
</dbReference>
<dbReference type="PANTHER" id="PTHR14859:SF16">
    <property type="entry name" value="ENDONUCLEASE_EXONUCLEASE_PHOSPHATASE DOMAIN-CONTAINING PROTEIN"/>
    <property type="match status" value="1"/>
</dbReference>
<reference evidence="2" key="1">
    <citation type="journal article" date="2019" name="bioRxiv">
        <title>The Genome of the Zebra Mussel, Dreissena polymorpha: A Resource for Invasive Species Research.</title>
        <authorList>
            <person name="McCartney M.A."/>
            <person name="Auch B."/>
            <person name="Kono T."/>
            <person name="Mallez S."/>
            <person name="Zhang Y."/>
            <person name="Obille A."/>
            <person name="Becker A."/>
            <person name="Abrahante J.E."/>
            <person name="Garbe J."/>
            <person name="Badalamenti J.P."/>
            <person name="Herman A."/>
            <person name="Mangelson H."/>
            <person name="Liachko I."/>
            <person name="Sullivan S."/>
            <person name="Sone E.D."/>
            <person name="Koren S."/>
            <person name="Silverstein K.A.T."/>
            <person name="Beckman K.B."/>
            <person name="Gohl D.M."/>
        </authorList>
    </citation>
    <scope>NUCLEOTIDE SEQUENCE</scope>
    <source>
        <strain evidence="2">Duluth1</strain>
        <tissue evidence="2">Whole animal</tissue>
    </source>
</reference>
<organism evidence="2 3">
    <name type="scientific">Dreissena polymorpha</name>
    <name type="common">Zebra mussel</name>
    <name type="synonym">Mytilus polymorpha</name>
    <dbReference type="NCBI Taxonomy" id="45954"/>
    <lineage>
        <taxon>Eukaryota</taxon>
        <taxon>Metazoa</taxon>
        <taxon>Spiralia</taxon>
        <taxon>Lophotrochozoa</taxon>
        <taxon>Mollusca</taxon>
        <taxon>Bivalvia</taxon>
        <taxon>Autobranchia</taxon>
        <taxon>Heteroconchia</taxon>
        <taxon>Euheterodonta</taxon>
        <taxon>Imparidentia</taxon>
        <taxon>Neoheterodontei</taxon>
        <taxon>Myida</taxon>
        <taxon>Dreissenoidea</taxon>
        <taxon>Dreissenidae</taxon>
        <taxon>Dreissena</taxon>
    </lineage>
</organism>
<name>A0A9D4F568_DREPO</name>
<evidence type="ECO:0000313" key="2">
    <source>
        <dbReference type="EMBL" id="KAH3790020.1"/>
    </source>
</evidence>
<dbReference type="Proteomes" id="UP000828390">
    <property type="component" value="Unassembled WGS sequence"/>
</dbReference>
<keyword evidence="3" id="KW-1185">Reference proteome</keyword>
<sequence>MTLSVYINGKFIAEFGNVLSQGEFHVNRSDSDSFQIVEFAVQYCKKRSVWCLPRSNDVPEVESLRRSNLFYSMDDSIPFLYDGTVTDRFGNQHGITNMFYLGSVYRLRISWIDGSSTFTHTFTISVHPEGVSYVFSHTCFIRSVNDTKTSSGPTKSKSVYIFPIGTSYFRDFVKVNLNSEYYSLKKTDNELKHDLEDSIKNNKKSSKQSDQVNKKVASNDSNFLRVMTFNIWNMNSLSEDDGGYTRRMTALRDVILSSDPDILGLQEVRYEAHKGETLGPCQIHTFADWLPNYQFVYQPAQMQPNTLVEGRTDEGVAIMSKFPIISWEYHKLFINRSNSADTHQRILLQADIYVPHIGI</sequence>
<dbReference type="InterPro" id="IPR036691">
    <property type="entry name" value="Endo/exonu/phosph_ase_sf"/>
</dbReference>
<feature type="domain" description="Endonuclease/exonuclease/phosphatase" evidence="1">
    <location>
        <begin position="232"/>
        <end position="343"/>
    </location>
</feature>
<proteinExistence type="predicted"/>
<protein>
    <recommendedName>
        <fullName evidence="1">Endonuclease/exonuclease/phosphatase domain-containing protein</fullName>
    </recommendedName>
</protein>
<dbReference type="Pfam" id="PF03372">
    <property type="entry name" value="Exo_endo_phos"/>
    <property type="match status" value="1"/>
</dbReference>
<dbReference type="AlphaFoldDB" id="A0A9D4F568"/>
<dbReference type="InterPro" id="IPR051916">
    <property type="entry name" value="GPI-anchor_lipid_remodeler"/>
</dbReference>
<accession>A0A9D4F568</accession>
<dbReference type="SUPFAM" id="SSF56219">
    <property type="entry name" value="DNase I-like"/>
    <property type="match status" value="1"/>
</dbReference>
<dbReference type="GO" id="GO:0003824">
    <property type="term" value="F:catalytic activity"/>
    <property type="evidence" value="ECO:0007669"/>
    <property type="project" value="InterPro"/>
</dbReference>
<evidence type="ECO:0000259" key="1">
    <source>
        <dbReference type="Pfam" id="PF03372"/>
    </source>
</evidence>
<gene>
    <name evidence="2" type="ORF">DPMN_168215</name>
</gene>
<reference evidence="2" key="2">
    <citation type="submission" date="2020-11" db="EMBL/GenBank/DDBJ databases">
        <authorList>
            <person name="McCartney M.A."/>
            <person name="Auch B."/>
            <person name="Kono T."/>
            <person name="Mallez S."/>
            <person name="Becker A."/>
            <person name="Gohl D.M."/>
            <person name="Silverstein K.A.T."/>
            <person name="Koren S."/>
            <person name="Bechman K.B."/>
            <person name="Herman A."/>
            <person name="Abrahante J.E."/>
            <person name="Garbe J."/>
        </authorList>
    </citation>
    <scope>NUCLEOTIDE SEQUENCE</scope>
    <source>
        <strain evidence="2">Duluth1</strain>
        <tissue evidence="2">Whole animal</tissue>
    </source>
</reference>
<dbReference type="GO" id="GO:0016020">
    <property type="term" value="C:membrane"/>
    <property type="evidence" value="ECO:0007669"/>
    <property type="project" value="GOC"/>
</dbReference>
<dbReference type="GO" id="GO:0005783">
    <property type="term" value="C:endoplasmic reticulum"/>
    <property type="evidence" value="ECO:0007669"/>
    <property type="project" value="TreeGrafter"/>
</dbReference>
<dbReference type="Gene3D" id="3.60.10.10">
    <property type="entry name" value="Endonuclease/exonuclease/phosphatase"/>
    <property type="match status" value="1"/>
</dbReference>
<evidence type="ECO:0000313" key="3">
    <source>
        <dbReference type="Proteomes" id="UP000828390"/>
    </source>
</evidence>
<dbReference type="PANTHER" id="PTHR14859">
    <property type="entry name" value="CALCOFLUOR WHITE HYPERSENSITIVE PROTEIN PRECURSOR"/>
    <property type="match status" value="1"/>
</dbReference>
<feature type="non-terminal residue" evidence="2">
    <location>
        <position position="359"/>
    </location>
</feature>